<dbReference type="Gene3D" id="3.40.960.10">
    <property type="entry name" value="VSR Endonuclease"/>
    <property type="match status" value="1"/>
</dbReference>
<evidence type="ECO:0000313" key="3">
    <source>
        <dbReference type="Proteomes" id="UP000360750"/>
    </source>
</evidence>
<dbReference type="EMBL" id="CAACYD010000007">
    <property type="protein sequence ID" value="VFA90174.1"/>
    <property type="molecule type" value="Genomic_DNA"/>
</dbReference>
<dbReference type="Pfam" id="PF04480">
    <property type="entry name" value="DUF559"/>
    <property type="match status" value="1"/>
</dbReference>
<feature type="domain" description="DUF559" evidence="1">
    <location>
        <begin position="176"/>
        <end position="271"/>
    </location>
</feature>
<sequence length="273" mass="30485">MFTIGDAVEHGLTRSGVHRRLKAGLWTPHSRGVYTLADHPVTARTRARLAVAAAGKNAVLSGLGAAWWHKIVDDPPKRFTVTAPRSRHGTRIEDVRVRYRTLDDAETVTRDHLPVTCLPLTVLEASVEGDSQILDNALLLRRVSIEQLRKAARRRRNKEDAAEIAVLVARVGEGARSEAERRAVTVLRQAGLSGFVCNHPVGGYFVDVAYLDALLAVEIDGMAFHRDADTFQRDRRRRNELIALGWTVLNFTWADLQERPEYVVECVRTALDV</sequence>
<dbReference type="AlphaFoldDB" id="A0ABD7V7E3"/>
<organism evidence="2 3">
    <name type="scientific">Gordonia paraffinivorans</name>
    <dbReference type="NCBI Taxonomy" id="175628"/>
    <lineage>
        <taxon>Bacteria</taxon>
        <taxon>Bacillati</taxon>
        <taxon>Actinomycetota</taxon>
        <taxon>Actinomycetes</taxon>
        <taxon>Mycobacteriales</taxon>
        <taxon>Gordoniaceae</taxon>
        <taxon>Gordonia</taxon>
    </lineage>
</organism>
<dbReference type="SUPFAM" id="SSF52980">
    <property type="entry name" value="Restriction endonuclease-like"/>
    <property type="match status" value="1"/>
</dbReference>
<dbReference type="Proteomes" id="UP000360750">
    <property type="component" value="Unassembled WGS sequence"/>
</dbReference>
<dbReference type="InterPro" id="IPR011335">
    <property type="entry name" value="Restrct_endonuc-II-like"/>
</dbReference>
<name>A0ABD7V7E3_9ACTN</name>
<comment type="caution">
    <text evidence="2">The sequence shown here is derived from an EMBL/GenBank/DDBJ whole genome shotgun (WGS) entry which is preliminary data.</text>
</comment>
<dbReference type="InterPro" id="IPR007569">
    <property type="entry name" value="DUF559"/>
</dbReference>
<accession>A0ABD7V7E3</accession>
<proteinExistence type="predicted"/>
<protein>
    <submittedName>
        <fullName evidence="2">Protein of uncharacterized function (DUF559)</fullName>
    </submittedName>
</protein>
<gene>
    <name evidence="2" type="ORF">NCTC8139_03754</name>
</gene>
<reference evidence="2 3" key="1">
    <citation type="submission" date="2019-02" db="EMBL/GenBank/DDBJ databases">
        <authorList>
            <consortium name="Pathogen Informatics"/>
        </authorList>
    </citation>
    <scope>NUCLEOTIDE SEQUENCE [LARGE SCALE GENOMIC DNA]</scope>
    <source>
        <strain evidence="2 3">3012STDY6756503</strain>
    </source>
</reference>
<evidence type="ECO:0000313" key="2">
    <source>
        <dbReference type="EMBL" id="VFA90174.1"/>
    </source>
</evidence>
<evidence type="ECO:0000259" key="1">
    <source>
        <dbReference type="Pfam" id="PF04480"/>
    </source>
</evidence>